<comment type="caution">
    <text evidence="1">The sequence shown here is derived from an EMBL/GenBank/DDBJ whole genome shotgun (WGS) entry which is preliminary data.</text>
</comment>
<proteinExistence type="predicted"/>
<sequence>MDGKEAILVPRVKRNAPVSLQSLLQQCPGARAYYNTLPEHIRQLVARNGERIQTVAKLERYAQNLLEADGISGL</sequence>
<protein>
    <submittedName>
        <fullName evidence="1">Uncharacterized protein</fullName>
    </submittedName>
</protein>
<evidence type="ECO:0000313" key="1">
    <source>
        <dbReference type="EMBL" id="TCL44126.1"/>
    </source>
</evidence>
<dbReference type="Proteomes" id="UP000294682">
    <property type="component" value="Unassembled WGS sequence"/>
</dbReference>
<name>A0A9X8Y8W3_9FIRM</name>
<dbReference type="AlphaFoldDB" id="A0A9X8Y8W3"/>
<gene>
    <name evidence="1" type="ORF">EDD78_103164</name>
</gene>
<reference evidence="1 2" key="1">
    <citation type="submission" date="2019-03" db="EMBL/GenBank/DDBJ databases">
        <title>Genomic Encyclopedia of Type Strains, Phase IV (KMG-IV): sequencing the most valuable type-strain genomes for metagenomic binning, comparative biology and taxonomic classification.</title>
        <authorList>
            <person name="Goeker M."/>
        </authorList>
    </citation>
    <scope>NUCLEOTIDE SEQUENCE [LARGE SCALE GENOMIC DNA]</scope>
    <source>
        <strain evidence="1 2">DSM 100433</strain>
    </source>
</reference>
<dbReference type="RefSeq" id="WP_079698979.1">
    <property type="nucleotide sequence ID" value="NZ_JADNAH010000044.1"/>
</dbReference>
<accession>A0A9X8Y8W3</accession>
<keyword evidence="2" id="KW-1185">Reference proteome</keyword>
<organism evidence="1 2">
    <name type="scientific">Harryflintia acetispora</name>
    <dbReference type="NCBI Taxonomy" id="1849041"/>
    <lineage>
        <taxon>Bacteria</taxon>
        <taxon>Bacillati</taxon>
        <taxon>Bacillota</taxon>
        <taxon>Clostridia</taxon>
        <taxon>Eubacteriales</taxon>
        <taxon>Oscillospiraceae</taxon>
        <taxon>Harryflintia</taxon>
    </lineage>
</organism>
<evidence type="ECO:0000313" key="2">
    <source>
        <dbReference type="Proteomes" id="UP000294682"/>
    </source>
</evidence>
<dbReference type="EMBL" id="SLUK01000003">
    <property type="protein sequence ID" value="TCL44126.1"/>
    <property type="molecule type" value="Genomic_DNA"/>
</dbReference>